<evidence type="ECO:0000256" key="3">
    <source>
        <dbReference type="ARBA" id="ARBA00006388"/>
    </source>
</evidence>
<keyword evidence="7 15" id="KW-0747">Spliceosome</keyword>
<comment type="similarity">
    <text evidence="3 15">Belongs to the WD repeat PRP19 family.</text>
</comment>
<dbReference type="GO" id="GO:0061630">
    <property type="term" value="F:ubiquitin protein ligase activity"/>
    <property type="evidence" value="ECO:0007669"/>
    <property type="project" value="UniProtKB-UniRule"/>
</dbReference>
<feature type="repeat" description="WD" evidence="14">
    <location>
        <begin position="291"/>
        <end position="332"/>
    </location>
</feature>
<gene>
    <name evidence="17" type="ORF">PCOL08062_LOCUS3472</name>
</gene>
<dbReference type="PROSITE" id="PS51698">
    <property type="entry name" value="U_BOX"/>
    <property type="match status" value="1"/>
</dbReference>
<evidence type="ECO:0000256" key="14">
    <source>
        <dbReference type="PROSITE-ProRule" id="PRU00221"/>
    </source>
</evidence>
<dbReference type="PROSITE" id="PS50082">
    <property type="entry name" value="WD_REPEATS_2"/>
    <property type="match status" value="2"/>
</dbReference>
<evidence type="ECO:0000256" key="6">
    <source>
        <dbReference type="ARBA" id="ARBA00022679"/>
    </source>
</evidence>
<dbReference type="CDD" id="cd16656">
    <property type="entry name" value="RING-Ubox_PRP19"/>
    <property type="match status" value="1"/>
</dbReference>
<comment type="subcellular location">
    <subcellularLocation>
        <location evidence="1 15">Nucleus</location>
    </subcellularLocation>
</comment>
<evidence type="ECO:0000256" key="13">
    <source>
        <dbReference type="ARBA" id="ARBA00023242"/>
    </source>
</evidence>
<reference evidence="17" key="1">
    <citation type="submission" date="2021-01" db="EMBL/GenBank/DDBJ databases">
        <authorList>
            <person name="Corre E."/>
            <person name="Pelletier E."/>
            <person name="Niang G."/>
            <person name="Scheremetjew M."/>
            <person name="Finn R."/>
            <person name="Kale V."/>
            <person name="Holt S."/>
            <person name="Cochrane G."/>
            <person name="Meng A."/>
            <person name="Brown T."/>
            <person name="Cohen L."/>
        </authorList>
    </citation>
    <scope>NUCLEOTIDE SEQUENCE</scope>
    <source>
        <strain evidence="17">CCMP1413</strain>
    </source>
</reference>
<protein>
    <recommendedName>
        <fullName evidence="15">Pre-mRNA-processing factor 19</fullName>
        <ecNumber evidence="15">2.3.2.27</ecNumber>
    </recommendedName>
</protein>
<accession>A0A7R9TFN1</accession>
<keyword evidence="5 15" id="KW-0507">mRNA processing</keyword>
<evidence type="ECO:0000256" key="10">
    <source>
        <dbReference type="ARBA" id="ARBA00022786"/>
    </source>
</evidence>
<evidence type="ECO:0000256" key="8">
    <source>
        <dbReference type="ARBA" id="ARBA00022737"/>
    </source>
</evidence>
<dbReference type="PROSITE" id="PS50294">
    <property type="entry name" value="WD_REPEATS_REGION"/>
    <property type="match status" value="1"/>
</dbReference>
<dbReference type="GO" id="GO:0070534">
    <property type="term" value="P:protein K63-linked ubiquitination"/>
    <property type="evidence" value="ECO:0007669"/>
    <property type="project" value="UniProtKB-UniRule"/>
</dbReference>
<dbReference type="InterPro" id="IPR003613">
    <property type="entry name" value="Ubox_domain"/>
</dbReference>
<dbReference type="InterPro" id="IPR038959">
    <property type="entry name" value="Prp19"/>
</dbReference>
<dbReference type="PANTHER" id="PTHR43995">
    <property type="entry name" value="PRE-MRNA-PROCESSING FACTOR 19"/>
    <property type="match status" value="1"/>
</dbReference>
<keyword evidence="9 15" id="KW-0227">DNA damage</keyword>
<evidence type="ECO:0000256" key="7">
    <source>
        <dbReference type="ARBA" id="ARBA00022728"/>
    </source>
</evidence>
<keyword evidence="11 15" id="KW-0508">mRNA splicing</keyword>
<dbReference type="InterPro" id="IPR013915">
    <property type="entry name" value="Prp19_cc"/>
</dbReference>
<dbReference type="EC" id="2.3.2.27" evidence="15"/>
<keyword evidence="10 15" id="KW-0833">Ubl conjugation pathway</keyword>
<dbReference type="GO" id="GO:0005737">
    <property type="term" value="C:cytoplasm"/>
    <property type="evidence" value="ECO:0007669"/>
    <property type="project" value="TreeGrafter"/>
</dbReference>
<dbReference type="SMART" id="SM00504">
    <property type="entry name" value="Ubox"/>
    <property type="match status" value="1"/>
</dbReference>
<dbReference type="PANTHER" id="PTHR43995:SF1">
    <property type="entry name" value="PRE-MRNA-PROCESSING FACTOR 19"/>
    <property type="match status" value="1"/>
</dbReference>
<comment type="function">
    <text evidence="15">Ubiquitin-protein ligase which is mainly involved pre-mRNA splicing and DNA repair. Required for pre-mRNA splicing as component of the spliceosome.</text>
</comment>
<dbReference type="Pfam" id="PF00400">
    <property type="entry name" value="WD40"/>
    <property type="match status" value="4"/>
</dbReference>
<keyword evidence="12 15" id="KW-0234">DNA repair</keyword>
<feature type="domain" description="U-box" evidence="16">
    <location>
        <begin position="1"/>
        <end position="70"/>
    </location>
</feature>
<evidence type="ECO:0000256" key="15">
    <source>
        <dbReference type="RuleBase" id="RU367101"/>
    </source>
</evidence>
<evidence type="ECO:0000256" key="12">
    <source>
        <dbReference type="ARBA" id="ARBA00023204"/>
    </source>
</evidence>
<dbReference type="GO" id="GO:0071006">
    <property type="term" value="C:U2-type catalytic step 1 spliceosome"/>
    <property type="evidence" value="ECO:0007669"/>
    <property type="project" value="TreeGrafter"/>
</dbReference>
<comment type="pathway">
    <text evidence="2 15">Protein modification; protein ubiquitination.</text>
</comment>
<evidence type="ECO:0000256" key="5">
    <source>
        <dbReference type="ARBA" id="ARBA00022664"/>
    </source>
</evidence>
<keyword evidence="6 15" id="KW-0808">Transferase</keyword>
<proteinExistence type="inferred from homology"/>
<organism evidence="17">
    <name type="scientific">Prasinoderma coloniale</name>
    <dbReference type="NCBI Taxonomy" id="156133"/>
    <lineage>
        <taxon>Eukaryota</taxon>
        <taxon>Viridiplantae</taxon>
        <taxon>Prasinodermophyta</taxon>
        <taxon>Prasinodermophyceae</taxon>
        <taxon>Prasinodermales</taxon>
        <taxon>Prasinodermaceae</taxon>
        <taxon>Prasinoderma</taxon>
    </lineage>
</organism>
<dbReference type="Gene3D" id="3.30.40.10">
    <property type="entry name" value="Zinc/RING finger domain, C3HC4 (zinc finger)"/>
    <property type="match status" value="1"/>
</dbReference>
<comment type="catalytic activity">
    <reaction evidence="15">
        <text>S-ubiquitinyl-[E2 ubiquitin-conjugating enzyme]-L-cysteine + [acceptor protein]-L-lysine = [E2 ubiquitin-conjugating enzyme]-L-cysteine + N(6)-ubiquitinyl-[acceptor protein]-L-lysine.</text>
        <dbReference type="EC" id="2.3.2.27"/>
    </reaction>
</comment>
<keyword evidence="13 15" id="KW-0539">Nucleus</keyword>
<dbReference type="InterPro" id="IPR001680">
    <property type="entry name" value="WD40_rpt"/>
</dbReference>
<evidence type="ECO:0000256" key="2">
    <source>
        <dbReference type="ARBA" id="ARBA00004906"/>
    </source>
</evidence>
<dbReference type="GO" id="GO:0000974">
    <property type="term" value="C:Prp19 complex"/>
    <property type="evidence" value="ECO:0007669"/>
    <property type="project" value="UniProtKB-UniRule"/>
</dbReference>
<dbReference type="InterPro" id="IPR036322">
    <property type="entry name" value="WD40_repeat_dom_sf"/>
</dbReference>
<dbReference type="EMBL" id="HBDZ01004545">
    <property type="protein sequence ID" value="CAD8234264.1"/>
    <property type="molecule type" value="Transcribed_RNA"/>
</dbReference>
<dbReference type="InterPro" id="IPR015943">
    <property type="entry name" value="WD40/YVTN_repeat-like_dom_sf"/>
</dbReference>
<evidence type="ECO:0000256" key="11">
    <source>
        <dbReference type="ARBA" id="ARBA00023187"/>
    </source>
</evidence>
<dbReference type="SUPFAM" id="SSF50978">
    <property type="entry name" value="WD40 repeat-like"/>
    <property type="match status" value="1"/>
</dbReference>
<evidence type="ECO:0000256" key="1">
    <source>
        <dbReference type="ARBA" id="ARBA00004123"/>
    </source>
</evidence>
<dbReference type="InterPro" id="IPR013083">
    <property type="entry name" value="Znf_RING/FYVE/PHD"/>
</dbReference>
<sequence length="490" mass="50239">MFCAISGAAPEDAVISTKSGHLFERRLVEKYIAEHGKCPVTQQELTADDLLAVKTNRAVAPRPAAAASFPGLLRCLASEWDGIMVEAYELRQQLDTARQELSHALYQHDAACRVIARLTKERDEARAAAASSSVAVKRAAEEDGAPAAKRAKTGGRLEALMAAIQAKAAELQGWRKKRELPEGTPAADAFAGYDAEKSKPLHKTTTPGVRCLDCGASAEGAQLSLSGGEDGQAVLLDVGAGKIAGTLKGHKGAVTAARLVGGGDQVLTGGADGTVRLWSAKGGKWAQVASADAHEGGVTAISVHPTGEAFLTAGADGTWALFDLASMEEQLRAKCSAVVTSAVFHPDGLLVLAGCADGKLRMVDLKSQGEAAAIDAHGGAVVCVSASENGYHVATAGPEGVRVWDLRKLKQLASLDVGGAGSSVAFDPSGLFLAAAGAGALKVFGAKQKWATLKEWAAEGGVSACAFGPAASFVASGSAGERHVRTRSAA</sequence>
<dbReference type="GO" id="GO:0006281">
    <property type="term" value="P:DNA repair"/>
    <property type="evidence" value="ECO:0007669"/>
    <property type="project" value="UniProtKB-KW"/>
</dbReference>
<dbReference type="InterPro" id="IPR055340">
    <property type="entry name" value="RING-Ubox_PRP19"/>
</dbReference>
<evidence type="ECO:0000256" key="4">
    <source>
        <dbReference type="ARBA" id="ARBA00022574"/>
    </source>
</evidence>
<dbReference type="SUPFAM" id="SSF57850">
    <property type="entry name" value="RING/U-box"/>
    <property type="match status" value="1"/>
</dbReference>
<evidence type="ECO:0000313" key="17">
    <source>
        <dbReference type="EMBL" id="CAD8234264.1"/>
    </source>
</evidence>
<evidence type="ECO:0000259" key="16">
    <source>
        <dbReference type="PROSITE" id="PS51698"/>
    </source>
</evidence>
<dbReference type="Pfam" id="PF08606">
    <property type="entry name" value="Prp19"/>
    <property type="match status" value="1"/>
</dbReference>
<feature type="repeat" description="WD" evidence="14">
    <location>
        <begin position="247"/>
        <end position="288"/>
    </location>
</feature>
<dbReference type="UniPathway" id="UPA00143"/>
<dbReference type="FunFam" id="3.30.40.10:FF:000027">
    <property type="entry name" value="Pre-mRNA-processing factor 19, putative"/>
    <property type="match status" value="1"/>
</dbReference>
<dbReference type="SMART" id="SM00320">
    <property type="entry name" value="WD40"/>
    <property type="match status" value="7"/>
</dbReference>
<dbReference type="GO" id="GO:0000398">
    <property type="term" value="P:mRNA splicing, via spliceosome"/>
    <property type="evidence" value="ECO:0007669"/>
    <property type="project" value="InterPro"/>
</dbReference>
<comment type="subunit">
    <text evidence="15">Homotetramer.</text>
</comment>
<keyword evidence="8" id="KW-0677">Repeat</keyword>
<keyword evidence="4 14" id="KW-0853">WD repeat</keyword>
<evidence type="ECO:0000256" key="9">
    <source>
        <dbReference type="ARBA" id="ARBA00022763"/>
    </source>
</evidence>
<dbReference type="AlphaFoldDB" id="A0A7R9TFN1"/>
<name>A0A7R9TFN1_9VIRI</name>
<dbReference type="Gene3D" id="2.130.10.10">
    <property type="entry name" value="YVTN repeat-like/Quinoprotein amine dehydrogenase"/>
    <property type="match status" value="1"/>
</dbReference>